<evidence type="ECO:0000256" key="1">
    <source>
        <dbReference type="ARBA" id="ARBA00005417"/>
    </source>
</evidence>
<dbReference type="HOGENOM" id="CLU_000604_1_2_9"/>
<keyword evidence="7" id="KW-1185">Reference proteome</keyword>
<dbReference type="KEGG" id="ssp:SSP0137"/>
<dbReference type="SMART" id="SM00382">
    <property type="entry name" value="AAA"/>
    <property type="match status" value="1"/>
</dbReference>
<evidence type="ECO:0000313" key="7">
    <source>
        <dbReference type="Proteomes" id="UP000006371"/>
    </source>
</evidence>
<dbReference type="AlphaFoldDB" id="Q4A0V6"/>
<keyword evidence="3" id="KW-0547">Nucleotide-binding</keyword>
<evidence type="ECO:0000256" key="3">
    <source>
        <dbReference type="ARBA" id="ARBA00022741"/>
    </source>
</evidence>
<reference evidence="6 7" key="1">
    <citation type="journal article" date="2005" name="Proc. Natl. Acad. Sci. U.S.A.">
        <title>Whole genome sequence of Staphylococcus saprophyticus reveals the pathogenesis of uncomplicated urinary tract infection.</title>
        <authorList>
            <person name="Kuroda M."/>
            <person name="Yamashita A."/>
            <person name="Hirakawa H."/>
            <person name="Kumano M."/>
            <person name="Morikawa K."/>
            <person name="Higashide M."/>
            <person name="Maruyama A."/>
            <person name="Inose Y."/>
            <person name="Matoba K."/>
            <person name="Toh H."/>
            <person name="Kuhara S."/>
            <person name="Hattori M."/>
            <person name="Ohta T."/>
        </authorList>
    </citation>
    <scope>NUCLEOTIDE SEQUENCE [LARGE SCALE GENOMIC DNA]</scope>
    <source>
        <strain evidence="7">ATCC 15305 / DSM 20229 / NCIMB 8711 / NCTC 7292 / S-41</strain>
    </source>
</reference>
<keyword evidence="4" id="KW-0067">ATP-binding</keyword>
<dbReference type="Pfam" id="PF00005">
    <property type="entry name" value="ABC_tran"/>
    <property type="match status" value="1"/>
</dbReference>
<organism evidence="6 7">
    <name type="scientific">Staphylococcus saprophyticus subsp. saprophyticus (strain ATCC 15305 / DSM 20229 / NCIMB 8711 / NCTC 7292 / S-41)</name>
    <dbReference type="NCBI Taxonomy" id="342451"/>
    <lineage>
        <taxon>Bacteria</taxon>
        <taxon>Bacillati</taxon>
        <taxon>Bacillota</taxon>
        <taxon>Bacilli</taxon>
        <taxon>Bacillales</taxon>
        <taxon>Staphylococcaceae</taxon>
        <taxon>Staphylococcus</taxon>
    </lineage>
</organism>
<dbReference type="InterPro" id="IPR027417">
    <property type="entry name" value="P-loop_NTPase"/>
</dbReference>
<dbReference type="SUPFAM" id="SSF52540">
    <property type="entry name" value="P-loop containing nucleoside triphosphate hydrolases"/>
    <property type="match status" value="1"/>
</dbReference>
<sequence length="293" mass="33696">MLKIDDLYKRFKGADFNVIDGVSLTINRGEVVGLIGKNGAGKTTLMKMIAKTKRPTSGAIFLNGIDIFQHHNILKNVGIMIDTVHFKHFSAKKNLTYYLKVNHKTQYLKNIDNILDLVGLLHTYGKKVKDFSFGMKQRLSLAMCLVDEPEIAIMDEPFVGLDPDGVNTLIHSLRTWASKKGTALLISSHQLNELAEVCDRFVLLKEGKLQNIDFNKEQLIKIVVKEQIYPEHRQELLNLFSTIKDIEEKAVIMQSGSEEYNEIINYLVKYYTLENTINEQDNLYQYFDEFERK</sequence>
<evidence type="ECO:0000256" key="2">
    <source>
        <dbReference type="ARBA" id="ARBA00022448"/>
    </source>
</evidence>
<evidence type="ECO:0000259" key="5">
    <source>
        <dbReference type="PROSITE" id="PS50893"/>
    </source>
</evidence>
<feature type="domain" description="ABC transporter" evidence="5">
    <location>
        <begin position="2"/>
        <end position="231"/>
    </location>
</feature>
<dbReference type="Proteomes" id="UP000006371">
    <property type="component" value="Chromosome"/>
</dbReference>
<evidence type="ECO:0000313" key="6">
    <source>
        <dbReference type="EMBL" id="BAE17282.1"/>
    </source>
</evidence>
<dbReference type="InterPro" id="IPR017871">
    <property type="entry name" value="ABC_transporter-like_CS"/>
</dbReference>
<dbReference type="RefSeq" id="WP_011302135.1">
    <property type="nucleotide sequence ID" value="NC_007350.1"/>
</dbReference>
<comment type="similarity">
    <text evidence="1">Belongs to the ABC transporter superfamily.</text>
</comment>
<dbReference type="PROSITE" id="PS50893">
    <property type="entry name" value="ABC_TRANSPORTER_2"/>
    <property type="match status" value="1"/>
</dbReference>
<dbReference type="PROSITE" id="PS00211">
    <property type="entry name" value="ABC_TRANSPORTER_1"/>
    <property type="match status" value="1"/>
</dbReference>
<keyword evidence="2" id="KW-0813">Transport</keyword>
<protein>
    <submittedName>
        <fullName evidence="6">ABC-type multidrug transport system ATPase component</fullName>
    </submittedName>
</protein>
<dbReference type="PATRIC" id="fig|342451.11.peg.142"/>
<accession>Q4A0V6</accession>
<dbReference type="eggNOG" id="COG1131">
    <property type="taxonomic scope" value="Bacteria"/>
</dbReference>
<dbReference type="GeneID" id="3616957"/>
<dbReference type="PANTHER" id="PTHR43335">
    <property type="entry name" value="ABC TRANSPORTER, ATP-BINDING PROTEIN"/>
    <property type="match status" value="1"/>
</dbReference>
<evidence type="ECO:0000256" key="4">
    <source>
        <dbReference type="ARBA" id="ARBA00022840"/>
    </source>
</evidence>
<dbReference type="GO" id="GO:0005524">
    <property type="term" value="F:ATP binding"/>
    <property type="evidence" value="ECO:0007669"/>
    <property type="project" value="UniProtKB-KW"/>
</dbReference>
<dbReference type="InterPro" id="IPR003593">
    <property type="entry name" value="AAA+_ATPase"/>
</dbReference>
<dbReference type="OrthoDB" id="9804819at2"/>
<proteinExistence type="inferred from homology"/>
<gene>
    <name evidence="6" type="ordered locus">SSP0137</name>
</gene>
<dbReference type="InterPro" id="IPR003439">
    <property type="entry name" value="ABC_transporter-like_ATP-bd"/>
</dbReference>
<dbReference type="Gene3D" id="3.40.50.300">
    <property type="entry name" value="P-loop containing nucleotide triphosphate hydrolases"/>
    <property type="match status" value="1"/>
</dbReference>
<dbReference type="EMBL" id="AP008934">
    <property type="protein sequence ID" value="BAE17282.1"/>
    <property type="molecule type" value="Genomic_DNA"/>
</dbReference>
<dbReference type="GO" id="GO:0016887">
    <property type="term" value="F:ATP hydrolysis activity"/>
    <property type="evidence" value="ECO:0007669"/>
    <property type="project" value="InterPro"/>
</dbReference>
<name>Q4A0V6_STAS1</name>
<dbReference type="PANTHER" id="PTHR43335:SF4">
    <property type="entry name" value="ABC TRANSPORTER, ATP-BINDING PROTEIN"/>
    <property type="match status" value="1"/>
</dbReference>